<dbReference type="InterPro" id="IPR002711">
    <property type="entry name" value="HNH"/>
</dbReference>
<accession>A0ABR9VVT7</accession>
<dbReference type="CDD" id="cd00085">
    <property type="entry name" value="HNHc"/>
    <property type="match status" value="1"/>
</dbReference>
<comment type="caution">
    <text evidence="2">The sequence shown here is derived from an EMBL/GenBank/DDBJ whole genome shotgun (WGS) entry which is preliminary data.</text>
</comment>
<keyword evidence="3" id="KW-1185">Reference proteome</keyword>
<organism evidence="2 3">
    <name type="scientific">Synechocystis salina LEGE 00031</name>
    <dbReference type="NCBI Taxonomy" id="1828736"/>
    <lineage>
        <taxon>Bacteria</taxon>
        <taxon>Bacillati</taxon>
        <taxon>Cyanobacteriota</taxon>
        <taxon>Cyanophyceae</taxon>
        <taxon>Synechococcales</taxon>
        <taxon>Merismopediaceae</taxon>
        <taxon>Synechocystis</taxon>
    </lineage>
</organism>
<keyword evidence="2" id="KW-0255">Endonuclease</keyword>
<sequence>MELFFHDVGLKGATRDFPKTVFNKVPVSFVEQIVPNTEKYKYKLLEELKDKFPSGYFNCWGVPSGASSVIRTLDVNDAMLLIKTTGSSGEIPVLAIIKVFHKYQMYELSIALWGEGRFPYIFFFETKLISLTWHKFKEDMGYASKFRPSGNVYRVRSDRLEKFNGVEGYLIGLGIQSDKYQDHQGSRFSKHKVRERTQQEEYAEGTRIFKEYGFFSRNPELIKEAKAFYGYTCQVCNFNYEKKYGELGVSYIECHHLNPLSERPESEWDENIKTSIKDVRVLCANCHRMIHRKRPALTVEELQEIIKSQNVT</sequence>
<evidence type="ECO:0000259" key="1">
    <source>
        <dbReference type="SMART" id="SM00507"/>
    </source>
</evidence>
<proteinExistence type="predicted"/>
<protein>
    <submittedName>
        <fullName evidence="2">HNH endonuclease</fullName>
    </submittedName>
</protein>
<keyword evidence="2" id="KW-0540">Nuclease</keyword>
<feature type="domain" description="HNH nuclease" evidence="1">
    <location>
        <begin position="221"/>
        <end position="288"/>
    </location>
</feature>
<keyword evidence="2" id="KW-0378">Hydrolase</keyword>
<dbReference type="SMART" id="SM00507">
    <property type="entry name" value="HNHc"/>
    <property type="match status" value="1"/>
</dbReference>
<dbReference type="Pfam" id="PF01844">
    <property type="entry name" value="HNH"/>
    <property type="match status" value="1"/>
</dbReference>
<dbReference type="InterPro" id="IPR003615">
    <property type="entry name" value="HNH_nuc"/>
</dbReference>
<gene>
    <name evidence="2" type="ORF">IQ217_16770</name>
</gene>
<evidence type="ECO:0000313" key="2">
    <source>
        <dbReference type="EMBL" id="MBE9255459.1"/>
    </source>
</evidence>
<dbReference type="Gene3D" id="1.10.30.50">
    <property type="match status" value="1"/>
</dbReference>
<evidence type="ECO:0000313" key="3">
    <source>
        <dbReference type="Proteomes" id="UP000658720"/>
    </source>
</evidence>
<dbReference type="EMBL" id="JADEVV010000064">
    <property type="protein sequence ID" value="MBE9255459.1"/>
    <property type="molecule type" value="Genomic_DNA"/>
</dbReference>
<dbReference type="Proteomes" id="UP000658720">
    <property type="component" value="Unassembled WGS sequence"/>
</dbReference>
<reference evidence="2 3" key="1">
    <citation type="submission" date="2020-10" db="EMBL/GenBank/DDBJ databases">
        <authorList>
            <person name="Castelo-Branco R."/>
            <person name="Eusebio N."/>
            <person name="Adriana R."/>
            <person name="Vieira A."/>
            <person name="Brugerolle De Fraissinette N."/>
            <person name="Rezende De Castro R."/>
            <person name="Schneider M.P."/>
            <person name="Vasconcelos V."/>
            <person name="Leao P.N."/>
        </authorList>
    </citation>
    <scope>NUCLEOTIDE SEQUENCE [LARGE SCALE GENOMIC DNA]</scope>
    <source>
        <strain evidence="2 3">LEGE 00031</strain>
    </source>
</reference>
<name>A0ABR9VVT7_9SYNC</name>
<dbReference type="GO" id="GO:0004519">
    <property type="term" value="F:endonuclease activity"/>
    <property type="evidence" value="ECO:0007669"/>
    <property type="project" value="UniProtKB-KW"/>
</dbReference>
<dbReference type="RefSeq" id="WP_194020826.1">
    <property type="nucleotide sequence ID" value="NZ_JADEVV010000064.1"/>
</dbReference>